<reference evidence="1 2" key="1">
    <citation type="submission" date="2020-02" db="EMBL/GenBank/DDBJ databases">
        <title>Integrative conjugative elements (ICEs) and plasmids drive adaptation of Pseudomonas nitroreducens strain HBP1 to wastewater environment.</title>
        <authorList>
            <person name="Sentchilo V."/>
            <person name="Carraro N."/>
            <person name="Bertelli C."/>
            <person name="van der Meer J.R."/>
        </authorList>
    </citation>
    <scope>NUCLEOTIDE SEQUENCE [LARGE SCALE GENOMIC DNA]</scope>
    <source>
        <strain evidence="1 2">HBP1</strain>
        <plasmid evidence="2">ppnihbp1_1</plasmid>
    </source>
</reference>
<protein>
    <submittedName>
        <fullName evidence="1">Uncharacterized protein</fullName>
    </submittedName>
</protein>
<dbReference type="RefSeq" id="WP_024767816.1">
    <property type="nucleotide sequence ID" value="NZ_CP049142.1"/>
</dbReference>
<name>A0A6G6J7R8_PSENT</name>
<dbReference type="KEGG" id="pnt:G5B91_34090"/>
<evidence type="ECO:0000313" key="1">
    <source>
        <dbReference type="EMBL" id="QIE91379.1"/>
    </source>
</evidence>
<proteinExistence type="predicted"/>
<gene>
    <name evidence="1" type="ORF">G5B91_34090</name>
</gene>
<evidence type="ECO:0000313" key="2">
    <source>
        <dbReference type="Proteomes" id="UP000501063"/>
    </source>
</evidence>
<dbReference type="EMBL" id="CP049142">
    <property type="protein sequence ID" value="QIE91379.1"/>
    <property type="molecule type" value="Genomic_DNA"/>
</dbReference>
<geneLocation type="plasmid" evidence="2">
    <name>ppnihbp1_1</name>
</geneLocation>
<dbReference type="AlphaFoldDB" id="A0A6G6J7R8"/>
<keyword evidence="1" id="KW-0614">Plasmid</keyword>
<organism evidence="1 2">
    <name type="scientific">Pseudomonas nitroreducens</name>
    <dbReference type="NCBI Taxonomy" id="46680"/>
    <lineage>
        <taxon>Bacteria</taxon>
        <taxon>Pseudomonadati</taxon>
        <taxon>Pseudomonadota</taxon>
        <taxon>Gammaproteobacteria</taxon>
        <taxon>Pseudomonadales</taxon>
        <taxon>Pseudomonadaceae</taxon>
        <taxon>Pseudomonas</taxon>
    </lineage>
</organism>
<dbReference type="Proteomes" id="UP000501063">
    <property type="component" value="Plasmid pPniHBP1_1"/>
</dbReference>
<sequence length="404" mass="43250">MTKSTMNKKHILIASIAAAVVVVGGVTAMISSSGKKAALSYYDSFKERYFLQDVLSEGDVSYSVFSGNLTVKNPEIRLAAAQTNGAEQFLQGLRGLFDSASGRSSEEGLLGWAKYQVSSTAGRNAGGIYMKADALKMSHSGDSKDGEIHVQLLGMEMANPFISRKGAEVVLVGDLAADNEWAAADNATSEVKLPYSWGTNMAVRSPVTGAFIVGATGDFGTKVDLDFTIKRSDDGEGSMKFVVTHRNDGSEVGQIVRQADFASLPELDDVQDLLKNALSSFVVSAYSNSTGLSVLADATSGFARKAKVENYSVTYKGFSPLKDAFGAFQAKAAKAKFEAFCQEVGLSTWQSDFGAKAKGHSDSECAIAQKLVDEGKFEEEYKFSEGKTLFASIFVSRSYELETN</sequence>
<accession>A0A6G6J7R8</accession>